<feature type="repeat" description="WD" evidence="4">
    <location>
        <begin position="3389"/>
        <end position="3421"/>
    </location>
</feature>
<feature type="compositionally biased region" description="Low complexity" evidence="5">
    <location>
        <begin position="1735"/>
        <end position="1749"/>
    </location>
</feature>
<dbReference type="Pfam" id="PF23295">
    <property type="entry name" value="Arm_4"/>
    <property type="match status" value="1"/>
</dbReference>
<protein>
    <recommendedName>
        <fullName evidence="10">BEACH domain-containing protein</fullName>
    </recommendedName>
</protein>
<evidence type="ECO:0000256" key="3">
    <source>
        <dbReference type="ARBA" id="ARBA00023054"/>
    </source>
</evidence>
<dbReference type="InterPro" id="IPR036322">
    <property type="entry name" value="WD40_repeat_dom_sf"/>
</dbReference>
<dbReference type="PANTHER" id="PTHR46108:SF4">
    <property type="entry name" value="BLUE CHEESE"/>
    <property type="match status" value="1"/>
</dbReference>
<dbReference type="PROSITE" id="PS50294">
    <property type="entry name" value="WD_REPEATS_REGION"/>
    <property type="match status" value="1"/>
</dbReference>
<feature type="compositionally biased region" description="Low complexity" evidence="5">
    <location>
        <begin position="23"/>
        <end position="37"/>
    </location>
</feature>
<dbReference type="SMART" id="SM00320">
    <property type="entry name" value="WD40"/>
    <property type="match status" value="5"/>
</dbReference>
<feature type="domain" description="BEACH" evidence="6">
    <location>
        <begin position="2820"/>
        <end position="3118"/>
    </location>
</feature>
<keyword evidence="3" id="KW-0175">Coiled coil</keyword>
<feature type="region of interest" description="Disordered" evidence="5">
    <location>
        <begin position="1283"/>
        <end position="1303"/>
    </location>
</feature>
<dbReference type="Pfam" id="PF00400">
    <property type="entry name" value="WD40"/>
    <property type="match status" value="4"/>
</dbReference>
<organism evidence="8 9">
    <name type="scientific">Polysphondylium violaceum</name>
    <dbReference type="NCBI Taxonomy" id="133409"/>
    <lineage>
        <taxon>Eukaryota</taxon>
        <taxon>Amoebozoa</taxon>
        <taxon>Evosea</taxon>
        <taxon>Eumycetozoa</taxon>
        <taxon>Dictyostelia</taxon>
        <taxon>Dictyosteliales</taxon>
        <taxon>Dictyosteliaceae</taxon>
        <taxon>Polysphondylium</taxon>
    </lineage>
</organism>
<dbReference type="InterPro" id="IPR011993">
    <property type="entry name" value="PH-like_dom_sf"/>
</dbReference>
<feature type="region of interest" description="Disordered" evidence="5">
    <location>
        <begin position="1"/>
        <end position="89"/>
    </location>
</feature>
<feature type="repeat" description="WD" evidence="4">
    <location>
        <begin position="3236"/>
        <end position="3277"/>
    </location>
</feature>
<feature type="compositionally biased region" description="Basic and acidic residues" evidence="5">
    <location>
        <begin position="1"/>
        <end position="10"/>
    </location>
</feature>
<dbReference type="InterPro" id="IPR056252">
    <property type="entry name" value="Alfy-like_Arm-like"/>
</dbReference>
<dbReference type="PROSITE" id="PS50082">
    <property type="entry name" value="WD_REPEATS_2"/>
    <property type="match status" value="2"/>
</dbReference>
<evidence type="ECO:0000259" key="6">
    <source>
        <dbReference type="PROSITE" id="PS50197"/>
    </source>
</evidence>
<feature type="region of interest" description="Disordered" evidence="5">
    <location>
        <begin position="2500"/>
        <end position="2552"/>
    </location>
</feature>
<feature type="region of interest" description="Disordered" evidence="5">
    <location>
        <begin position="1801"/>
        <end position="1820"/>
    </location>
</feature>
<proteinExistence type="predicted"/>
<dbReference type="GO" id="GO:0030003">
    <property type="term" value="P:intracellular monoatomic cation homeostasis"/>
    <property type="evidence" value="ECO:0007669"/>
    <property type="project" value="UniProtKB-ARBA"/>
</dbReference>
<evidence type="ECO:0000259" key="7">
    <source>
        <dbReference type="PROSITE" id="PS51783"/>
    </source>
</evidence>
<dbReference type="PROSITE" id="PS51783">
    <property type="entry name" value="PH_BEACH"/>
    <property type="match status" value="1"/>
</dbReference>
<dbReference type="EMBL" id="AJWJ01000429">
    <property type="protein sequence ID" value="KAF2070943.1"/>
    <property type="molecule type" value="Genomic_DNA"/>
</dbReference>
<dbReference type="InterPro" id="IPR000409">
    <property type="entry name" value="BEACH_dom"/>
</dbReference>
<feature type="compositionally biased region" description="Low complexity" evidence="5">
    <location>
        <begin position="628"/>
        <end position="643"/>
    </location>
</feature>
<feature type="compositionally biased region" description="Low complexity" evidence="5">
    <location>
        <begin position="1804"/>
        <end position="1820"/>
    </location>
</feature>
<dbReference type="InterPro" id="IPR051944">
    <property type="entry name" value="BEACH_domain_protein"/>
</dbReference>
<dbReference type="Gene3D" id="1.25.10.10">
    <property type="entry name" value="Leucine-rich Repeat Variant"/>
    <property type="match status" value="2"/>
</dbReference>
<sequence>MFRKMKDWVKDLPLGVGGEDQEQQQQQQHAQIQQQQQSAATASNTSSPKYTSPGSISSPPSRNTSIDSGLSSATTAADRSNNNSNNNNNNIYSLIKSEEIKDIWSVMTGSEVDTVRSSSNTQKLKALWTDFQSSKSDKDKILKLNKLLPHFISLYEDKKIDVKNMLNDIFGNNSKAFSFAVSRRLVKDLNEIWKKHSTAASAQQAAAGSATNPKEAVAKEIYGFLSTTGGLVCGFELLYAIEILCESPQSCEAMSEASVPSALVRCLQAMFNVPVGILESHKGIIQDKLIKSLCYLSRQKAAIEELQKTDTLSALFSLMSHNCAPTHRSLRAQIGSFGHELTDLHPPTITYINSKKVIPSMIADLNNYYNYTPETYISLCKIIIKILSESSKKSAILLDDFLKINGYSFFVESLFRLESSKDKPHLFDLLLDAICSLIYVGYGHISVPVLDQSPVPYQSAIQNLKDLSNQSNISKNEHAFIILERYFLKSTYEENRIKILDRILTVFSSNPANFILLQHCNTITKFIQEYESLNNNLKHHVMKIVCFVVTVLSCVPFQELSTFSLLVNENPSQFTLEMVLQLITTLVNFEFRYKHIFRESGLLDILVKVIDTFSQDVIRLNNKYVNRNNNSNNSNSKNNNNQPQEDEEELFESNIQVKSLEILLDCLYLLISEHPDNIALVRSFSLFNILLHFLPYNSVRGKCLRILQQLIKYDNDPSQREFDGLIKVLTSLNKDNYSMKTDILNSIRKLFLMSKHSTDSFREHGGFVSIISILIALESSFSAEKISAMKGKSQIFDQLELIEAICRTTTAALSGNVLNRESFEQQIGYSTFASCLIMTNVLSTEYANSVVGYIFDMVTENLSGGDYHLSLSSSKAANSSSTALTSTQQQNSIINNVEAFNIILDIIPHVSEHDFVLAIIRRINRMAEFGRFNQEALSKLSIPDWVLQKFPSNLSNAKDPLQPLLLNLIQTVGANCLSGSELRQFVKLLQPENSPQVLLKILSSMAKSPPSPPYFEFNITKNPHAYIRLPIQDRTWPPTNGYTIMFWLYIEKASTQNVVDLVHIYSDDKKSALYIFIKNGFLYVHITNNSKYVIEVQSFKFTESKWYHIGIVHARRLLSGTDFKLFVDGFLKYTATKAQYPAQITSGTGLFCDIGTSSMNRFPVEQIWRIGPFYLLEESLSAKHINTIYFLGPNYVGNFKGRFSPYQTYEIVNSQNLLAIKDLDYGDQLGPLNLAKVSMSIDENRIVVGLCASNKIIRTNNSPKIVYNEILNHILNDISQANGSTPTMMSSNSSPTTNSGGSLKKKEKDFRVEIINQSDLTTKQRGVLSGSVEAFRRNKVADSIKKIGGMPIALLLLEKSNNVATLHDSLSLLVGLIQYHPTNTHEMSLINGYELLAWVLKKKVDLFNIDIIDLLFDFIGINTHLTRNRSEGTVANWNACKYIMMNYEIWKNTSVQLQKYILDGYNSLIMGNVQKKFNIDSLRKIHLIQELFDILSDESVPEEVASETVITVLYNVLSEGGLIEDDIRQVSAFLIAGLHQGQQQQTSSKRKSTTGKSKHTTVIADNSTRTNRLVNRVFYIFLQVCANCQDPAIIFRRVSSFWCFYFIDDIHPPLTVSLALRVTSVFFLLKYEYCASFIKKSGFKLLEKIVPALSGYQEFYIIFLHLLLGSDPKSLLDISLQSPTLEFHELLSMFKPVEKNLFCIESAQLMLAMVKKSYEDNYKLYQKQQQERDISASSNNNASNNANNDNEEFLSSLMSASSLNQSSNSTSPLSFSQGISPSASNSSISSLANSNASVGNQSINTTTTTTTSVSNPNTPSSVFSRVGSFLSKVEEKTTGFVAGALEEVSDGQVQISTKKKRASVSITSSSLNNGNTNSIGNLPTSGSNSNLMNLFLANGSTDNADNSGNANNDGNNNNNVNNNSFLYLSNFASPEGATSLQHTILTYFIYLFHENHHFQQECFSYTIVEYLISILFPKNKIHLPPISTVALGTISSGSIGALGGSNPLVKDRVLDLVLKFLCQIMLSALRKTSKAIGIVEMILEGTPHTISDDDFVLYHTRIIIELMVVIETNITKSEYYDNERVHSNINKLCSMLVDRIQLDLLVRSHKTLISRRLFFFIVKVLEKFEADRMSSKSAQPLYSSLNRAILYLFNNLADSPVELGHIINHIINHQRIIFSDNNIDLEYYQTLCYLNYKSITSDQQESVDNGLKMFKLLLSLKGSNYFEMMATTLQLKVPSATNPRGTEIIDLKSGFEMVASSNFKEFRVWLSDNLAQVTQVFEESPKRAYSNQIGSEKKNANEHTFVNMKSRRKERLVRMDRSERKEFLHEEEKFNHITKKAQYFVAVDQERKKKIRQLENDKQKFNAIQWENMRAQLTRERAVWGPSEPSPLDKWKMDSTEGPYRMRKKMEKNYSFYKDYPYIPPSFDENNNSLPIPCSGDSETFMNLVGTELEYSLDPSYWKYDLISTNQVITSSTNVNSNVVNNNNISNNTTNTTITVSTPLKSNNDSSPLAKSSTGDITPPQSPIQSSSEDHQSLSMMKREYSKDSLLESEEAAINSMKESELFGSVQDETSVGGQQQQTPSSSSTPQTPSIIPTTPSSQQPNIPTTPGGSNNNNPSSNPQNEVDEEPNNNNTNEDETQAFIRLLDPSDQKQLREEMRRDPRLPYTMFNVGSVEGMDKIEGILIFCNNYMYIFDGYSKDPANGEISEVEEKINSEWLPEGTVLPQKKKIIHHFIKWSYDDIRDVLKRRYLLRQVALEIFSTDGRNNLIVFKDEPTRDEVHNNLLRHLADNNYTIGGDASGISGSQTGVDEQDLGVRDRLTSIWRKSPLTTKWQQGQISNFQYLMHLNTLAGRSYNDLTQYPVFPWVLVDYESDYLDLDDPKVYRDLSKPMGALKEPRAQKFRERFENWDDQEPNEHGHKVPKFHYGTHYSSAAIVLYYLIRLEPFTQHFLKLQGGRWDQPDRLFSAIEEAWGNSSCGSTGVVMELIPEFYYLPEFLGNSNKFNFGTKQGGESIDDVALPKWAKGSPEEFIRLHRKALESDYVSEHLHEWIDLIFGYKQQGKAAEDALNVFYYLTYEGAVNIDAITDPVEKAATIAQINNFGQTPKQLFDKPHPKRNQNLNQFPFYAKPLVGNFIKDINEPVGQIRILNDRATCVGFNKVLLPPSWTKYVLWGLPDGSIRYQNGDKIKVLEDHHDGPLTCMTSTEDGRICVSGGTDSLICVYNINNRFSLAKRLVGHTAPITCVVASRPYSVIVSGSDDSTCIIWDLNRLTYVRSLVGHEGPISCVCIHDTTGEIVTCSGTTISIYSINGVRILSHKTSQITSHDQITCCIWSKGPEWLGENVLLTGHRDGKIKVWGIESRLVQSETNKDQMVYKNIIVLRSTFYNQSAHNSAITSIHLTNDQSKLYSGDIEGRVVMWSEEPTPVKQRGWTLGGGK</sequence>
<feature type="region of interest" description="Disordered" evidence="5">
    <location>
        <begin position="1729"/>
        <end position="1749"/>
    </location>
</feature>
<dbReference type="SUPFAM" id="SSF50729">
    <property type="entry name" value="PH domain-like"/>
    <property type="match status" value="1"/>
</dbReference>
<dbReference type="InterPro" id="IPR013320">
    <property type="entry name" value="ConA-like_dom_sf"/>
</dbReference>
<dbReference type="PANTHER" id="PTHR46108">
    <property type="entry name" value="BLUE CHEESE"/>
    <property type="match status" value="1"/>
</dbReference>
<accession>A0A8J4PPB3</accession>
<feature type="compositionally biased region" description="Polar residues" evidence="5">
    <location>
        <begin position="38"/>
        <end position="79"/>
    </location>
</feature>
<evidence type="ECO:0000256" key="2">
    <source>
        <dbReference type="ARBA" id="ARBA00022737"/>
    </source>
</evidence>
<dbReference type="InterPro" id="IPR015943">
    <property type="entry name" value="WD40/YVTN_repeat-like_dom_sf"/>
</dbReference>
<dbReference type="Proteomes" id="UP000695562">
    <property type="component" value="Unassembled WGS sequence"/>
</dbReference>
<dbReference type="GO" id="GO:0006909">
    <property type="term" value="P:phagocytosis"/>
    <property type="evidence" value="ECO:0007669"/>
    <property type="project" value="UniProtKB-ARBA"/>
</dbReference>
<dbReference type="Pfam" id="PF02138">
    <property type="entry name" value="Beach"/>
    <property type="match status" value="1"/>
</dbReference>
<dbReference type="SUPFAM" id="SSF48371">
    <property type="entry name" value="ARM repeat"/>
    <property type="match status" value="2"/>
</dbReference>
<dbReference type="PROSITE" id="PS00678">
    <property type="entry name" value="WD_REPEATS_1"/>
    <property type="match status" value="1"/>
</dbReference>
<feature type="region of interest" description="Disordered" evidence="5">
    <location>
        <begin position="628"/>
        <end position="648"/>
    </location>
</feature>
<feature type="compositionally biased region" description="Polar residues" evidence="5">
    <location>
        <begin position="2503"/>
        <end position="2520"/>
    </location>
</feature>
<keyword evidence="9" id="KW-1185">Reference proteome</keyword>
<dbReference type="InterPro" id="IPR019775">
    <property type="entry name" value="WD40_repeat_CS"/>
</dbReference>
<dbReference type="GO" id="GO:0016050">
    <property type="term" value="P:vesicle organization"/>
    <property type="evidence" value="ECO:0007669"/>
    <property type="project" value="UniProtKB-ARBA"/>
</dbReference>
<keyword evidence="1 4" id="KW-0853">WD repeat</keyword>
<feature type="compositionally biased region" description="Low complexity" evidence="5">
    <location>
        <begin position="1283"/>
        <end position="1302"/>
    </location>
</feature>
<dbReference type="PROSITE" id="PS50197">
    <property type="entry name" value="BEACH"/>
    <property type="match status" value="1"/>
</dbReference>
<keyword evidence="2" id="KW-0677">Repeat</keyword>
<dbReference type="InterPro" id="IPR001680">
    <property type="entry name" value="WD40_rpt"/>
</dbReference>
<dbReference type="Gene3D" id="2.30.29.30">
    <property type="entry name" value="Pleckstrin-homology domain (PH domain)/Phosphotyrosine-binding domain (PTB)"/>
    <property type="match status" value="1"/>
</dbReference>
<dbReference type="SUPFAM" id="SSF50978">
    <property type="entry name" value="WD40 repeat-like"/>
    <property type="match status" value="1"/>
</dbReference>
<feature type="compositionally biased region" description="Basic and acidic residues" evidence="5">
    <location>
        <begin position="2532"/>
        <end position="2550"/>
    </location>
</feature>
<name>A0A8J4PPB3_9MYCE</name>
<evidence type="ECO:0000256" key="5">
    <source>
        <dbReference type="SAM" id="MobiDB-lite"/>
    </source>
</evidence>
<feature type="domain" description="BEACH-type PH" evidence="7">
    <location>
        <begin position="2662"/>
        <end position="2787"/>
    </location>
</feature>
<dbReference type="OrthoDB" id="26681at2759"/>
<feature type="compositionally biased region" description="Low complexity" evidence="5">
    <location>
        <begin position="80"/>
        <end position="89"/>
    </location>
</feature>
<evidence type="ECO:0000313" key="8">
    <source>
        <dbReference type="EMBL" id="KAF2070943.1"/>
    </source>
</evidence>
<dbReference type="SMART" id="SM01026">
    <property type="entry name" value="Beach"/>
    <property type="match status" value="1"/>
</dbReference>
<dbReference type="InterPro" id="IPR016024">
    <property type="entry name" value="ARM-type_fold"/>
</dbReference>
<dbReference type="GO" id="GO:0031410">
    <property type="term" value="C:cytoplasmic vesicle"/>
    <property type="evidence" value="ECO:0007669"/>
    <property type="project" value="UniProtKB-ARBA"/>
</dbReference>
<dbReference type="SUPFAM" id="SSF49899">
    <property type="entry name" value="Concanavalin A-like lectins/glucanases"/>
    <property type="match status" value="1"/>
</dbReference>
<evidence type="ECO:0000313" key="9">
    <source>
        <dbReference type="Proteomes" id="UP000695562"/>
    </source>
</evidence>
<feature type="compositionally biased region" description="Acidic residues" evidence="5">
    <location>
        <begin position="2626"/>
        <end position="2637"/>
    </location>
</feature>
<dbReference type="InterPro" id="IPR023362">
    <property type="entry name" value="PH-BEACH_dom"/>
</dbReference>
<gene>
    <name evidence="8" type="ORF">CYY_007734</name>
</gene>
<evidence type="ECO:0000256" key="4">
    <source>
        <dbReference type="PROSITE-ProRule" id="PRU00221"/>
    </source>
</evidence>
<dbReference type="Pfam" id="PF14844">
    <property type="entry name" value="PH_BEACH"/>
    <property type="match status" value="1"/>
</dbReference>
<dbReference type="InterPro" id="IPR011989">
    <property type="entry name" value="ARM-like"/>
</dbReference>
<dbReference type="SUPFAM" id="SSF81837">
    <property type="entry name" value="BEACH domain"/>
    <property type="match status" value="1"/>
</dbReference>
<dbReference type="FunFam" id="2.130.10.10:FF:000292">
    <property type="entry name" value="Lysosomal trafficking regulator"/>
    <property type="match status" value="1"/>
</dbReference>
<feature type="region of interest" description="Disordered" evidence="5">
    <location>
        <begin position="2570"/>
        <end position="2637"/>
    </location>
</feature>
<dbReference type="Gene3D" id="1.10.1540.10">
    <property type="entry name" value="BEACH domain"/>
    <property type="match status" value="1"/>
</dbReference>
<comment type="caution">
    <text evidence="8">The sequence shown here is derived from an EMBL/GenBank/DDBJ whole genome shotgun (WGS) entry which is preliminary data.</text>
</comment>
<feature type="compositionally biased region" description="Low complexity" evidence="5">
    <location>
        <begin position="2579"/>
        <end position="2625"/>
    </location>
</feature>
<evidence type="ECO:0008006" key="10">
    <source>
        <dbReference type="Google" id="ProtNLM"/>
    </source>
</evidence>
<dbReference type="InterPro" id="IPR036372">
    <property type="entry name" value="BEACH_dom_sf"/>
</dbReference>
<dbReference type="CDD" id="cd06071">
    <property type="entry name" value="Beach"/>
    <property type="match status" value="1"/>
</dbReference>
<reference evidence="8" key="1">
    <citation type="submission" date="2020-01" db="EMBL/GenBank/DDBJ databases">
        <title>Development of genomics and gene disruption for Polysphondylium violaceum indicates a role for the polyketide synthase stlB in stalk morphogenesis.</title>
        <authorList>
            <person name="Narita B."/>
            <person name="Kawabe Y."/>
            <person name="Kin K."/>
            <person name="Saito T."/>
            <person name="Gibbs R."/>
            <person name="Kuspa A."/>
            <person name="Muzny D."/>
            <person name="Queller D."/>
            <person name="Richards S."/>
            <person name="Strassman J."/>
            <person name="Sucgang R."/>
            <person name="Worley K."/>
            <person name="Schaap P."/>
        </authorList>
    </citation>
    <scope>NUCLEOTIDE SEQUENCE</scope>
    <source>
        <strain evidence="8">QSvi11</strain>
    </source>
</reference>
<dbReference type="Gene3D" id="2.130.10.10">
    <property type="entry name" value="YVTN repeat-like/Quinoprotein amine dehydrogenase"/>
    <property type="match status" value="2"/>
</dbReference>
<evidence type="ECO:0000256" key="1">
    <source>
        <dbReference type="ARBA" id="ARBA00022574"/>
    </source>
</evidence>
<dbReference type="GO" id="GO:0007033">
    <property type="term" value="P:vacuole organization"/>
    <property type="evidence" value="ECO:0007669"/>
    <property type="project" value="UniProtKB-ARBA"/>
</dbReference>
<dbReference type="CDD" id="cd01201">
    <property type="entry name" value="PH_BEACH"/>
    <property type="match status" value="1"/>
</dbReference>
<dbReference type="FunFam" id="1.10.1540.10:FF:000002">
    <property type="entry name" value="WD repeat and FYVE domain containing 3"/>
    <property type="match status" value="1"/>
</dbReference>
<dbReference type="GO" id="GO:0005773">
    <property type="term" value="C:vacuole"/>
    <property type="evidence" value="ECO:0007669"/>
    <property type="project" value="UniProtKB-ARBA"/>
</dbReference>